<feature type="non-terminal residue" evidence="1">
    <location>
        <position position="1"/>
    </location>
</feature>
<gene>
    <name evidence="1" type="ORF">FCALED_LOCUS14766</name>
</gene>
<dbReference type="AlphaFoldDB" id="A0A9N9NEK0"/>
<dbReference type="OrthoDB" id="2425659at2759"/>
<accession>A0A9N9NEK0</accession>
<proteinExistence type="predicted"/>
<sequence>MNDTSNIRQDNVKQTNDKEELLKRCKVLDIQGNKCGTLYVNDDSTRNAINHLLTDNKLSKDGKTNN</sequence>
<evidence type="ECO:0000313" key="2">
    <source>
        <dbReference type="Proteomes" id="UP000789570"/>
    </source>
</evidence>
<comment type="caution">
    <text evidence="1">The sequence shown here is derived from an EMBL/GenBank/DDBJ whole genome shotgun (WGS) entry which is preliminary data.</text>
</comment>
<protein>
    <submittedName>
        <fullName evidence="1">14108_t:CDS:1</fullName>
    </submittedName>
</protein>
<evidence type="ECO:0000313" key="1">
    <source>
        <dbReference type="EMBL" id="CAG8727438.1"/>
    </source>
</evidence>
<dbReference type="Proteomes" id="UP000789570">
    <property type="component" value="Unassembled WGS sequence"/>
</dbReference>
<reference evidence="1" key="1">
    <citation type="submission" date="2021-06" db="EMBL/GenBank/DDBJ databases">
        <authorList>
            <person name="Kallberg Y."/>
            <person name="Tangrot J."/>
            <person name="Rosling A."/>
        </authorList>
    </citation>
    <scope>NUCLEOTIDE SEQUENCE</scope>
    <source>
        <strain evidence="1">UK204</strain>
    </source>
</reference>
<keyword evidence="2" id="KW-1185">Reference proteome</keyword>
<dbReference type="EMBL" id="CAJVPQ010011487">
    <property type="protein sequence ID" value="CAG8727438.1"/>
    <property type="molecule type" value="Genomic_DNA"/>
</dbReference>
<name>A0A9N9NEK0_9GLOM</name>
<organism evidence="1 2">
    <name type="scientific">Funneliformis caledonium</name>
    <dbReference type="NCBI Taxonomy" id="1117310"/>
    <lineage>
        <taxon>Eukaryota</taxon>
        <taxon>Fungi</taxon>
        <taxon>Fungi incertae sedis</taxon>
        <taxon>Mucoromycota</taxon>
        <taxon>Glomeromycotina</taxon>
        <taxon>Glomeromycetes</taxon>
        <taxon>Glomerales</taxon>
        <taxon>Glomeraceae</taxon>
        <taxon>Funneliformis</taxon>
    </lineage>
</organism>